<comment type="caution">
    <text evidence="3">The sequence shown here is derived from an EMBL/GenBank/DDBJ whole genome shotgun (WGS) entry which is preliminary data.</text>
</comment>
<evidence type="ECO:0000313" key="3">
    <source>
        <dbReference type="EMBL" id="OWW19801.1"/>
    </source>
</evidence>
<evidence type="ECO:0000256" key="2">
    <source>
        <dbReference type="SAM" id="SignalP"/>
    </source>
</evidence>
<accession>A0A254TAX6</accession>
<feature type="signal peptide" evidence="2">
    <location>
        <begin position="1"/>
        <end position="24"/>
    </location>
</feature>
<sequence>MKKVFSRALVASLSLTGLVTDVIADDFPRKTITMIIPYPAGGSTDVLGRILAASMSNTLKQQVIVENVGGAGGTIGAARVARAAADGYTVLFHNMAHATAPSLYAKLPYDPQNSFEPIASVADVPMILVARKDFPANTYSELVKYAVANPGKVAFANAGIGATSHLCGVMLSSVTKLNLMQVAYKGTGPALNDLVGGHVDMICDQPASTVGWIQKGNIKAIAVATKERIPTLKDVPTFTESGLKNFELVVWHGLYSPAGTPAPVVAKLNFALQAALTDPMVVSKFEGLGAAPASAKLQTPEGLRAHLKAEVGRLGMAIRTAGVPLQ</sequence>
<dbReference type="InterPro" id="IPR005064">
    <property type="entry name" value="BUG"/>
</dbReference>
<gene>
    <name evidence="3" type="ORF">AYR66_10105</name>
</gene>
<evidence type="ECO:0000256" key="1">
    <source>
        <dbReference type="ARBA" id="ARBA00006987"/>
    </source>
</evidence>
<dbReference type="Pfam" id="PF03401">
    <property type="entry name" value="TctC"/>
    <property type="match status" value="1"/>
</dbReference>
<name>A0A254TAX6_9BURK</name>
<organism evidence="3 4">
    <name type="scientific">Noviherbaspirillum denitrificans</name>
    <dbReference type="NCBI Taxonomy" id="1968433"/>
    <lineage>
        <taxon>Bacteria</taxon>
        <taxon>Pseudomonadati</taxon>
        <taxon>Pseudomonadota</taxon>
        <taxon>Betaproteobacteria</taxon>
        <taxon>Burkholderiales</taxon>
        <taxon>Oxalobacteraceae</taxon>
        <taxon>Noviherbaspirillum</taxon>
    </lineage>
</organism>
<protein>
    <recommendedName>
        <fullName evidence="5">ABC transporter substrate-binding protein</fullName>
    </recommendedName>
</protein>
<evidence type="ECO:0008006" key="5">
    <source>
        <dbReference type="Google" id="ProtNLM"/>
    </source>
</evidence>
<comment type="similarity">
    <text evidence="1">Belongs to the UPF0065 (bug) family.</text>
</comment>
<dbReference type="SUPFAM" id="SSF53850">
    <property type="entry name" value="Periplasmic binding protein-like II"/>
    <property type="match status" value="1"/>
</dbReference>
<keyword evidence="4" id="KW-1185">Reference proteome</keyword>
<dbReference type="Gene3D" id="3.40.190.150">
    <property type="entry name" value="Bordetella uptake gene, domain 1"/>
    <property type="match status" value="1"/>
</dbReference>
<dbReference type="Proteomes" id="UP000197535">
    <property type="component" value="Unassembled WGS sequence"/>
</dbReference>
<dbReference type="EMBL" id="LSTO01000001">
    <property type="protein sequence ID" value="OWW19801.1"/>
    <property type="molecule type" value="Genomic_DNA"/>
</dbReference>
<reference evidence="3 4" key="1">
    <citation type="submission" date="2016-02" db="EMBL/GenBank/DDBJ databases">
        <authorList>
            <person name="Wen L."/>
            <person name="He K."/>
            <person name="Yang H."/>
        </authorList>
    </citation>
    <scope>NUCLEOTIDE SEQUENCE [LARGE SCALE GENOMIC DNA]</scope>
    <source>
        <strain evidence="3 4">TSA40</strain>
    </source>
</reference>
<feature type="chain" id="PRO_5012965282" description="ABC transporter substrate-binding protein" evidence="2">
    <location>
        <begin position="25"/>
        <end position="326"/>
    </location>
</feature>
<dbReference type="RefSeq" id="WP_088706710.1">
    <property type="nucleotide sequence ID" value="NZ_LSTO01000001.1"/>
</dbReference>
<dbReference type="AlphaFoldDB" id="A0A254TAX6"/>
<dbReference type="PANTHER" id="PTHR42928:SF5">
    <property type="entry name" value="BLR1237 PROTEIN"/>
    <property type="match status" value="1"/>
</dbReference>
<proteinExistence type="inferred from homology"/>
<dbReference type="OrthoDB" id="8629764at2"/>
<dbReference type="InterPro" id="IPR042100">
    <property type="entry name" value="Bug_dom1"/>
</dbReference>
<dbReference type="PIRSF" id="PIRSF017082">
    <property type="entry name" value="YflP"/>
    <property type="match status" value="1"/>
</dbReference>
<dbReference type="Gene3D" id="3.40.190.10">
    <property type="entry name" value="Periplasmic binding protein-like II"/>
    <property type="match status" value="1"/>
</dbReference>
<evidence type="ECO:0000313" key="4">
    <source>
        <dbReference type="Proteomes" id="UP000197535"/>
    </source>
</evidence>
<keyword evidence="2" id="KW-0732">Signal</keyword>
<dbReference type="PANTHER" id="PTHR42928">
    <property type="entry name" value="TRICARBOXYLATE-BINDING PROTEIN"/>
    <property type="match status" value="1"/>
</dbReference>